<keyword evidence="2" id="KW-1185">Reference proteome</keyword>
<gene>
    <name evidence="1" type="ORF">O0I10_000195</name>
</gene>
<protein>
    <submittedName>
        <fullName evidence="1">Uncharacterized protein</fullName>
    </submittedName>
</protein>
<reference evidence="1 2" key="1">
    <citation type="submission" date="2023-03" db="EMBL/GenBank/DDBJ databases">
        <title>Genome sequence of Lichtheimia ornata CBS 291.66.</title>
        <authorList>
            <person name="Mohabir J.T."/>
            <person name="Shea T.P."/>
            <person name="Kurbessoian T."/>
            <person name="Berby B."/>
            <person name="Fontaine J."/>
            <person name="Livny J."/>
            <person name="Gnirke A."/>
            <person name="Stajich J.E."/>
            <person name="Cuomo C.A."/>
        </authorList>
    </citation>
    <scope>NUCLEOTIDE SEQUENCE [LARGE SCALE GENOMIC DNA]</scope>
    <source>
        <strain evidence="1">CBS 291.66</strain>
    </source>
</reference>
<dbReference type="GeneID" id="83207617"/>
<dbReference type="AlphaFoldDB" id="A0AAD7Y538"/>
<name>A0AAD7Y538_9FUNG</name>
<evidence type="ECO:0000313" key="1">
    <source>
        <dbReference type="EMBL" id="KAJ8663920.1"/>
    </source>
</evidence>
<accession>A0AAD7Y538</accession>
<proteinExistence type="predicted"/>
<dbReference type="EMBL" id="JARTCD010000001">
    <property type="protein sequence ID" value="KAJ8663920.1"/>
    <property type="molecule type" value="Genomic_DNA"/>
</dbReference>
<sequence>MTEISKSPFSCSNVNCTSADLAIENMTASDQDNRSQATVRGDALSTRFPHYFFLAPQDDFMVNADGLAKRAECLKPYELSNVENAKVLCSMRTDHIIETVKGIFEKKNPQVKRWRSEDWTLYNLLLVDLCRRLQIVDMRFERMYEPHEREIKWRKDVIEPVRRVVHSMQKGERLAFAKTDDGEYFDLFVPFVKAKRERLISLVQDFGDELALFTEFIDYKKIADMKDSEYQTFVDDLSLCRESLTERMAMVPKHFKNTNPESPFKKHTLLNPTNMDEAIFQNKTWNSCDDCDDPCF</sequence>
<comment type="caution">
    <text evidence="1">The sequence shown here is derived from an EMBL/GenBank/DDBJ whole genome shotgun (WGS) entry which is preliminary data.</text>
</comment>
<organism evidence="1 2">
    <name type="scientific">Lichtheimia ornata</name>
    <dbReference type="NCBI Taxonomy" id="688661"/>
    <lineage>
        <taxon>Eukaryota</taxon>
        <taxon>Fungi</taxon>
        <taxon>Fungi incertae sedis</taxon>
        <taxon>Mucoromycota</taxon>
        <taxon>Mucoromycotina</taxon>
        <taxon>Mucoromycetes</taxon>
        <taxon>Mucorales</taxon>
        <taxon>Lichtheimiaceae</taxon>
        <taxon>Lichtheimia</taxon>
    </lineage>
</organism>
<dbReference type="RefSeq" id="XP_058348832.1">
    <property type="nucleotide sequence ID" value="XM_058480309.1"/>
</dbReference>
<dbReference type="Proteomes" id="UP001234581">
    <property type="component" value="Unassembled WGS sequence"/>
</dbReference>
<evidence type="ECO:0000313" key="2">
    <source>
        <dbReference type="Proteomes" id="UP001234581"/>
    </source>
</evidence>